<gene>
    <name evidence="7" type="ORF">KMZ93_09490</name>
</gene>
<feature type="domain" description="O-antigen ligase-related" evidence="6">
    <location>
        <begin position="199"/>
        <end position="356"/>
    </location>
</feature>
<feature type="transmembrane region" description="Helical" evidence="5">
    <location>
        <begin position="64"/>
        <end position="85"/>
    </location>
</feature>
<dbReference type="RefSeq" id="WP_215605824.1">
    <property type="nucleotide sequence ID" value="NZ_CP076136.1"/>
</dbReference>
<protein>
    <submittedName>
        <fullName evidence="7">O-antigen ligase family protein</fullName>
    </submittedName>
</protein>
<proteinExistence type="predicted"/>
<comment type="subcellular location">
    <subcellularLocation>
        <location evidence="1">Membrane</location>
        <topology evidence="1">Multi-pass membrane protein</topology>
    </subcellularLocation>
</comment>
<feature type="transmembrane region" description="Helical" evidence="5">
    <location>
        <begin position="30"/>
        <end position="52"/>
    </location>
</feature>
<feature type="transmembrane region" description="Helical" evidence="5">
    <location>
        <begin position="118"/>
        <end position="139"/>
    </location>
</feature>
<keyword evidence="4 5" id="KW-0472">Membrane</keyword>
<dbReference type="InterPro" id="IPR007016">
    <property type="entry name" value="O-antigen_ligase-rel_domated"/>
</dbReference>
<dbReference type="Proteomes" id="UP000676951">
    <property type="component" value="Chromosome"/>
</dbReference>
<sequence>MSVNYNIPCLARVTAATVTTATFAKPFVPFYLIGSTVIFAATSALGVALVAIDWRPIYDMARKVADVLVILAAFYGLVIVNFLVLSRPAVSATHLVGILALHSLFMIFGFAAARALKAVLFVLLSAAAIYSIVIVHYAARFGDLMRDGYLHDVFGVGEPAVSITFHQNIGMMLGLAALAALGLGSSRIKRIIAIGALPLVLLFMFYIAARGALVALVCSLAFLVGASVWVRSKKLALLAVITIILAVTLASGLLYQRALQDKEVDPKASDAISRTIREIQDPRPGFRIQILARTWDRISNEPNRLLFGRGIGMFPVNEGFGAPDWLLRKTEGARHYPHNVHLEILYETGIVGLLLFSILAFLPIGLSLKRWHSFSPAEKAAVSLYVFNLVSSELSGAFAFSYDFQFFFALAVGIIARKRMNGVAVADMPPSGQARLLSAG</sequence>
<evidence type="ECO:0000256" key="4">
    <source>
        <dbReference type="ARBA" id="ARBA00023136"/>
    </source>
</evidence>
<dbReference type="PANTHER" id="PTHR37422:SF13">
    <property type="entry name" value="LIPOPOLYSACCHARIDE BIOSYNTHESIS PROTEIN PA4999-RELATED"/>
    <property type="match status" value="1"/>
</dbReference>
<name>A0A975P0Y1_9BRAD</name>
<keyword evidence="7" id="KW-0436">Ligase</keyword>
<feature type="transmembrane region" description="Helical" evidence="5">
    <location>
        <begin position="394"/>
        <end position="416"/>
    </location>
</feature>
<feature type="transmembrane region" description="Helical" evidence="5">
    <location>
        <begin position="235"/>
        <end position="255"/>
    </location>
</feature>
<dbReference type="Pfam" id="PF04932">
    <property type="entry name" value="Wzy_C"/>
    <property type="match status" value="1"/>
</dbReference>
<keyword evidence="8" id="KW-1185">Reference proteome</keyword>
<keyword evidence="3 5" id="KW-1133">Transmembrane helix</keyword>
<evidence type="ECO:0000256" key="3">
    <source>
        <dbReference type="ARBA" id="ARBA00022989"/>
    </source>
</evidence>
<feature type="transmembrane region" description="Helical" evidence="5">
    <location>
        <begin position="196"/>
        <end position="229"/>
    </location>
</feature>
<evidence type="ECO:0000259" key="6">
    <source>
        <dbReference type="Pfam" id="PF04932"/>
    </source>
</evidence>
<dbReference type="EMBL" id="CP076136">
    <property type="protein sequence ID" value="QWG25082.1"/>
    <property type="molecule type" value="Genomic_DNA"/>
</dbReference>
<feature type="transmembrane region" description="Helical" evidence="5">
    <location>
        <begin position="159"/>
        <end position="184"/>
    </location>
</feature>
<reference evidence="7 8" key="1">
    <citation type="submission" date="2021-06" db="EMBL/GenBank/DDBJ databases">
        <title>Bradyrhizobium sp. S2-11-4 Genome sequencing.</title>
        <authorList>
            <person name="Jin L."/>
        </authorList>
    </citation>
    <scope>NUCLEOTIDE SEQUENCE [LARGE SCALE GENOMIC DNA]</scope>
    <source>
        <strain evidence="7 8">S2-11-4</strain>
    </source>
</reference>
<evidence type="ECO:0000256" key="2">
    <source>
        <dbReference type="ARBA" id="ARBA00022692"/>
    </source>
</evidence>
<dbReference type="InterPro" id="IPR051533">
    <property type="entry name" value="WaaL-like"/>
</dbReference>
<evidence type="ECO:0000313" key="8">
    <source>
        <dbReference type="Proteomes" id="UP000676951"/>
    </source>
</evidence>
<organism evidence="7 8">
    <name type="scientific">Bradyrhizobium sediminis</name>
    <dbReference type="NCBI Taxonomy" id="2840469"/>
    <lineage>
        <taxon>Bacteria</taxon>
        <taxon>Pseudomonadati</taxon>
        <taxon>Pseudomonadota</taxon>
        <taxon>Alphaproteobacteria</taxon>
        <taxon>Hyphomicrobiales</taxon>
        <taxon>Nitrobacteraceae</taxon>
        <taxon>Bradyrhizobium</taxon>
    </lineage>
</organism>
<keyword evidence="2 5" id="KW-0812">Transmembrane</keyword>
<dbReference type="GO" id="GO:0016020">
    <property type="term" value="C:membrane"/>
    <property type="evidence" value="ECO:0007669"/>
    <property type="project" value="UniProtKB-SubCell"/>
</dbReference>
<evidence type="ECO:0000256" key="1">
    <source>
        <dbReference type="ARBA" id="ARBA00004141"/>
    </source>
</evidence>
<evidence type="ECO:0000313" key="7">
    <source>
        <dbReference type="EMBL" id="QWG25082.1"/>
    </source>
</evidence>
<feature type="transmembrane region" description="Helical" evidence="5">
    <location>
        <begin position="344"/>
        <end position="366"/>
    </location>
</feature>
<evidence type="ECO:0000256" key="5">
    <source>
        <dbReference type="SAM" id="Phobius"/>
    </source>
</evidence>
<accession>A0A975P0Y1</accession>
<dbReference type="PANTHER" id="PTHR37422">
    <property type="entry name" value="TEICHURONIC ACID BIOSYNTHESIS PROTEIN TUAE"/>
    <property type="match status" value="1"/>
</dbReference>
<dbReference type="GO" id="GO:0016874">
    <property type="term" value="F:ligase activity"/>
    <property type="evidence" value="ECO:0007669"/>
    <property type="project" value="UniProtKB-KW"/>
</dbReference>
<feature type="transmembrane region" description="Helical" evidence="5">
    <location>
        <begin position="91"/>
        <end position="111"/>
    </location>
</feature>
<dbReference type="AlphaFoldDB" id="A0A975P0Y1"/>